<evidence type="ECO:0000313" key="2">
    <source>
        <dbReference type="Proteomes" id="UP000246410"/>
    </source>
</evidence>
<name>A0A317NWF7_9NOCA</name>
<gene>
    <name evidence="1" type="ORF">DFR69_102792</name>
</gene>
<reference evidence="1 2" key="1">
    <citation type="submission" date="2018-05" db="EMBL/GenBank/DDBJ databases">
        <title>Genomic Encyclopedia of Type Strains, Phase IV (KMG-IV): sequencing the most valuable type-strain genomes for metagenomic binning, comparative biology and taxonomic classification.</title>
        <authorList>
            <person name="Goeker M."/>
        </authorList>
    </citation>
    <scope>NUCLEOTIDE SEQUENCE [LARGE SCALE GENOMIC DNA]</scope>
    <source>
        <strain evidence="1 2">DSM 44717</strain>
    </source>
</reference>
<dbReference type="Proteomes" id="UP000246410">
    <property type="component" value="Unassembled WGS sequence"/>
</dbReference>
<accession>A0A317NWF7</accession>
<protein>
    <submittedName>
        <fullName evidence="1">Uncharacterized protein</fullName>
    </submittedName>
</protein>
<organism evidence="1 2">
    <name type="scientific">Nocardia neocaledoniensis</name>
    <dbReference type="NCBI Taxonomy" id="236511"/>
    <lineage>
        <taxon>Bacteria</taxon>
        <taxon>Bacillati</taxon>
        <taxon>Actinomycetota</taxon>
        <taxon>Actinomycetes</taxon>
        <taxon>Mycobacteriales</taxon>
        <taxon>Nocardiaceae</taxon>
        <taxon>Nocardia</taxon>
    </lineage>
</organism>
<comment type="caution">
    <text evidence="1">The sequence shown here is derived from an EMBL/GenBank/DDBJ whole genome shotgun (WGS) entry which is preliminary data.</text>
</comment>
<dbReference type="AlphaFoldDB" id="A0A317NWF7"/>
<dbReference type="RefSeq" id="WP_110036798.1">
    <property type="nucleotide sequence ID" value="NZ_QGTL01000002.1"/>
</dbReference>
<proteinExistence type="predicted"/>
<dbReference type="EMBL" id="QGTL01000002">
    <property type="protein sequence ID" value="PWV79726.1"/>
    <property type="molecule type" value="Genomic_DNA"/>
</dbReference>
<sequence>MPHFTLGEEIGWTTLHRGIDGSHWGILVELHGPIIGIDRDPYSGDDLDYLIDATFCGRPAGPVRVPAEEASAIPVPQLRTWCAEFT</sequence>
<evidence type="ECO:0000313" key="1">
    <source>
        <dbReference type="EMBL" id="PWV79726.1"/>
    </source>
</evidence>
<keyword evidence="2" id="KW-1185">Reference proteome</keyword>